<name>A0A481W4E6_9CAUD</name>
<proteinExistence type="predicted"/>
<keyword evidence="2" id="KW-1185">Reference proteome</keyword>
<evidence type="ECO:0000313" key="1">
    <source>
        <dbReference type="EMBL" id="QBJ02532.1"/>
    </source>
</evidence>
<reference evidence="1 2" key="1">
    <citation type="submission" date="2019-02" db="EMBL/GenBank/DDBJ databases">
        <authorList>
            <person name="Frampton R.A."/>
            <person name="Wojtus J.K."/>
            <person name="Fineran P.C."/>
            <person name="Hendrickson H.L."/>
        </authorList>
    </citation>
    <scope>NUCLEOTIDE SEQUENCE [LARGE SCALE GENOMIC DNA]</scope>
</reference>
<dbReference type="Proteomes" id="UP000294134">
    <property type="component" value="Segment"/>
</dbReference>
<evidence type="ECO:0000313" key="2">
    <source>
        <dbReference type="Proteomes" id="UP000294134"/>
    </source>
</evidence>
<sequence length="229" mass="25301">MNPVYDIFNDIANNMVTVENKEEFLSNTVRLVGASGKEHVLSIAQAQLLLGVLDGSHQFLTDYNPLEFLLFSYQFQDKIKLKYVAVQYQIIYDADDDSIFVSGVTRHPMTVVGHPDYVAGASVPIETFQTTIPNVGLYGGLALVNCIATQSPDFAPVKGSFGGSFIFEFDGGKQSIRRYVPAEIDEPVIHKEELQEALDEAVKKFVPSAAPKVEFNGIKDTSTKTEQEI</sequence>
<protein>
    <submittedName>
        <fullName evidence="1">Uncharacterized protein</fullName>
    </submittedName>
</protein>
<gene>
    <name evidence="1" type="ORF">PSA21_2</name>
</gene>
<organism evidence="1 2">
    <name type="scientific">Pseudomonas phage Psa21</name>
    <dbReference type="NCBI Taxonomy" id="2530023"/>
    <lineage>
        <taxon>Viruses</taxon>
        <taxon>Duplodnaviria</taxon>
        <taxon>Heunggongvirae</taxon>
        <taxon>Uroviricota</taxon>
        <taxon>Caudoviricetes</taxon>
        <taxon>Chimalliviridae</taxon>
        <taxon>Tepukevirus</taxon>
        <taxon>Tepukevirus Psa21</taxon>
    </lineage>
</organism>
<accession>A0A481W4E6</accession>
<dbReference type="EMBL" id="MK552327">
    <property type="protein sequence ID" value="QBJ02532.1"/>
    <property type="molecule type" value="Genomic_DNA"/>
</dbReference>